<evidence type="ECO:0000313" key="1">
    <source>
        <dbReference type="EMBL" id="MDT0645154.1"/>
    </source>
</evidence>
<organism evidence="1 2">
    <name type="scientific">Autumnicola lenta</name>
    <dbReference type="NCBI Taxonomy" id="3075593"/>
    <lineage>
        <taxon>Bacteria</taxon>
        <taxon>Pseudomonadati</taxon>
        <taxon>Bacteroidota</taxon>
        <taxon>Flavobacteriia</taxon>
        <taxon>Flavobacteriales</taxon>
        <taxon>Flavobacteriaceae</taxon>
        <taxon>Autumnicola</taxon>
    </lineage>
</organism>
<dbReference type="RefSeq" id="WP_311493304.1">
    <property type="nucleotide sequence ID" value="NZ_JAVRHO010000001.1"/>
</dbReference>
<evidence type="ECO:0000313" key="2">
    <source>
        <dbReference type="Proteomes" id="UP001245285"/>
    </source>
</evidence>
<comment type="caution">
    <text evidence="1">The sequence shown here is derived from an EMBL/GenBank/DDBJ whole genome shotgun (WGS) entry which is preliminary data.</text>
</comment>
<gene>
    <name evidence="1" type="ORF">RM545_00490</name>
</gene>
<dbReference type="EMBL" id="JAVRHO010000001">
    <property type="protein sequence ID" value="MDT0645154.1"/>
    <property type="molecule type" value="Genomic_DNA"/>
</dbReference>
<keyword evidence="2" id="KW-1185">Reference proteome</keyword>
<sequence length="54" mass="6361">MSKNIYINAIDYKNYIFGGIEMNLENDAKIMKDFGCQLENIVDHFAENDLIRKF</sequence>
<dbReference type="Proteomes" id="UP001245285">
    <property type="component" value="Unassembled WGS sequence"/>
</dbReference>
<proteinExistence type="predicted"/>
<name>A0ABU3CFN3_9FLAO</name>
<accession>A0ABU3CFN3</accession>
<protein>
    <submittedName>
        <fullName evidence="1">Uncharacterized protein</fullName>
    </submittedName>
</protein>
<reference evidence="1 2" key="1">
    <citation type="submission" date="2023-09" db="EMBL/GenBank/DDBJ databases">
        <authorList>
            <person name="Rey-Velasco X."/>
        </authorList>
    </citation>
    <scope>NUCLEOTIDE SEQUENCE [LARGE SCALE GENOMIC DNA]</scope>
    <source>
        <strain evidence="1 2">F260</strain>
    </source>
</reference>